<keyword evidence="2" id="KW-1185">Reference proteome</keyword>
<gene>
    <name evidence="1" type="ORF">CHS0354_034680</name>
</gene>
<proteinExistence type="predicted"/>
<sequence length="80" mass="9241">MLVGKIWRTLPIQAVDTEHARSVKREDGERSAFGKRKTKTKSYTVNLRPGISQVKLSATLIYDIEFPRKQHGEKENRTEN</sequence>
<dbReference type="Proteomes" id="UP001195483">
    <property type="component" value="Unassembled WGS sequence"/>
</dbReference>
<protein>
    <submittedName>
        <fullName evidence="1">Uncharacterized protein</fullName>
    </submittedName>
</protein>
<evidence type="ECO:0000313" key="1">
    <source>
        <dbReference type="EMBL" id="KAK3607627.1"/>
    </source>
</evidence>
<organism evidence="1 2">
    <name type="scientific">Potamilus streckersoni</name>
    <dbReference type="NCBI Taxonomy" id="2493646"/>
    <lineage>
        <taxon>Eukaryota</taxon>
        <taxon>Metazoa</taxon>
        <taxon>Spiralia</taxon>
        <taxon>Lophotrochozoa</taxon>
        <taxon>Mollusca</taxon>
        <taxon>Bivalvia</taxon>
        <taxon>Autobranchia</taxon>
        <taxon>Heteroconchia</taxon>
        <taxon>Palaeoheterodonta</taxon>
        <taxon>Unionida</taxon>
        <taxon>Unionoidea</taxon>
        <taxon>Unionidae</taxon>
        <taxon>Ambleminae</taxon>
        <taxon>Lampsilini</taxon>
        <taxon>Potamilus</taxon>
    </lineage>
</organism>
<accession>A0AAE0TC34</accession>
<reference evidence="1" key="3">
    <citation type="submission" date="2023-05" db="EMBL/GenBank/DDBJ databases">
        <authorList>
            <person name="Smith C.H."/>
        </authorList>
    </citation>
    <scope>NUCLEOTIDE SEQUENCE</scope>
    <source>
        <strain evidence="1">CHS0354</strain>
        <tissue evidence="1">Mantle</tissue>
    </source>
</reference>
<reference evidence="1" key="1">
    <citation type="journal article" date="2021" name="Genome Biol. Evol.">
        <title>A High-Quality Reference Genome for a Parasitic Bivalve with Doubly Uniparental Inheritance (Bivalvia: Unionida).</title>
        <authorList>
            <person name="Smith C.H."/>
        </authorList>
    </citation>
    <scope>NUCLEOTIDE SEQUENCE</scope>
    <source>
        <strain evidence="1">CHS0354</strain>
    </source>
</reference>
<dbReference type="AlphaFoldDB" id="A0AAE0TC34"/>
<reference evidence="1" key="2">
    <citation type="journal article" date="2021" name="Genome Biol. Evol.">
        <title>Developing a high-quality reference genome for a parasitic bivalve with doubly uniparental inheritance (Bivalvia: Unionida).</title>
        <authorList>
            <person name="Smith C.H."/>
        </authorList>
    </citation>
    <scope>NUCLEOTIDE SEQUENCE</scope>
    <source>
        <strain evidence="1">CHS0354</strain>
        <tissue evidence="1">Mantle</tissue>
    </source>
</reference>
<dbReference type="EMBL" id="JAEAOA010002038">
    <property type="protein sequence ID" value="KAK3607627.1"/>
    <property type="molecule type" value="Genomic_DNA"/>
</dbReference>
<name>A0AAE0TC34_9BIVA</name>
<comment type="caution">
    <text evidence="1">The sequence shown here is derived from an EMBL/GenBank/DDBJ whole genome shotgun (WGS) entry which is preliminary data.</text>
</comment>
<evidence type="ECO:0000313" key="2">
    <source>
        <dbReference type="Proteomes" id="UP001195483"/>
    </source>
</evidence>